<dbReference type="Proteomes" id="UP000466864">
    <property type="component" value="Unassembled WGS sequence"/>
</dbReference>
<dbReference type="InterPro" id="IPR008136">
    <property type="entry name" value="CinA_C"/>
</dbReference>
<organism evidence="2 3">
    <name type="scientific">Bilifractor porci</name>
    <dbReference type="NCBI Taxonomy" id="2606636"/>
    <lineage>
        <taxon>Bacteria</taxon>
        <taxon>Bacillati</taxon>
        <taxon>Bacillota</taxon>
        <taxon>Clostridia</taxon>
        <taxon>Lachnospirales</taxon>
        <taxon>Lachnospiraceae</taxon>
        <taxon>Bilifractor</taxon>
    </lineage>
</organism>
<name>A0A7X2TNK6_9FIRM</name>
<protein>
    <submittedName>
        <fullName evidence="2">CinA family protein</fullName>
    </submittedName>
</protein>
<dbReference type="Pfam" id="PF02464">
    <property type="entry name" value="CinA"/>
    <property type="match status" value="1"/>
</dbReference>
<dbReference type="EMBL" id="VUMV01000001">
    <property type="protein sequence ID" value="MST80876.1"/>
    <property type="molecule type" value="Genomic_DNA"/>
</dbReference>
<dbReference type="SUPFAM" id="SSF142433">
    <property type="entry name" value="CinA-like"/>
    <property type="match status" value="1"/>
</dbReference>
<feature type="domain" description="CinA C-terminal" evidence="1">
    <location>
        <begin position="4"/>
        <end position="148"/>
    </location>
</feature>
<dbReference type="AlphaFoldDB" id="A0A7X2TNK6"/>
<dbReference type="NCBIfam" id="TIGR00199">
    <property type="entry name" value="PncC_domain"/>
    <property type="match status" value="1"/>
</dbReference>
<gene>
    <name evidence="2" type="ORF">FYJ60_00800</name>
</gene>
<dbReference type="InterPro" id="IPR036653">
    <property type="entry name" value="CinA-like_C"/>
</dbReference>
<reference evidence="2 3" key="1">
    <citation type="submission" date="2019-08" db="EMBL/GenBank/DDBJ databases">
        <title>In-depth cultivation of the pig gut microbiome towards novel bacterial diversity and tailored functional studies.</title>
        <authorList>
            <person name="Wylensek D."/>
            <person name="Hitch T.C.A."/>
            <person name="Clavel T."/>
        </authorList>
    </citation>
    <scope>NUCLEOTIDE SEQUENCE [LARGE SCALE GENOMIC DNA]</scope>
    <source>
        <strain evidence="2 3">Oil+RF-744-WCA-WT-13</strain>
    </source>
</reference>
<proteinExistence type="predicted"/>
<sequence>MREEEQLIELLRERKWTVTTVESCTGGAISARIVDVPGASDVLREAFVTYCDEAKHSLVGVSLRTLKKYTAVSSQTAEEMALGGAEKAKADVALSSTGIAGPGGTEEFPAGLVYIACAIHGAAVTRKFLFSGDRNEVRRQAVREALKLGVAMVKVHEEEQEEEF</sequence>
<dbReference type="Gene3D" id="3.90.950.20">
    <property type="entry name" value="CinA-like"/>
    <property type="match status" value="1"/>
</dbReference>
<evidence type="ECO:0000259" key="1">
    <source>
        <dbReference type="Pfam" id="PF02464"/>
    </source>
</evidence>
<dbReference type="RefSeq" id="WP_154456691.1">
    <property type="nucleotide sequence ID" value="NZ_VUMV01000001.1"/>
</dbReference>
<evidence type="ECO:0000313" key="3">
    <source>
        <dbReference type="Proteomes" id="UP000466864"/>
    </source>
</evidence>
<keyword evidence="3" id="KW-1185">Reference proteome</keyword>
<comment type="caution">
    <text evidence="2">The sequence shown here is derived from an EMBL/GenBank/DDBJ whole genome shotgun (WGS) entry which is preliminary data.</text>
</comment>
<evidence type="ECO:0000313" key="2">
    <source>
        <dbReference type="EMBL" id="MST80876.1"/>
    </source>
</evidence>
<accession>A0A7X2TNK6</accession>